<evidence type="ECO:0000256" key="2">
    <source>
        <dbReference type="ARBA" id="ARBA00022448"/>
    </source>
</evidence>
<keyword evidence="3" id="KW-1003">Cell membrane</keyword>
<keyword evidence="7" id="KW-1185">Reference proteome</keyword>
<dbReference type="SUPFAM" id="SSF53850">
    <property type="entry name" value="Periplasmic binding protein-like II"/>
    <property type="match status" value="1"/>
</dbReference>
<dbReference type="Gene3D" id="3.40.190.10">
    <property type="entry name" value="Periplasmic binding protein-like II"/>
    <property type="match status" value="2"/>
</dbReference>
<reference evidence="6 7" key="1">
    <citation type="journal article" date="2018" name="Environ. Microbiol.">
        <title>Genomes of ubiquitous marine and hypersaline Hydrogenovibrio, Thiomicrorhabdus and Thiomicrospira spp. encode a diversity of mechanisms to sustain chemolithoautotrophy in heterogeneous environments.</title>
        <authorList>
            <person name="Scott K.M."/>
            <person name="Williams J."/>
            <person name="Porter C.M.B."/>
            <person name="Russel S."/>
            <person name="Harmer T.L."/>
            <person name="Paul J.H."/>
            <person name="Antonen K.M."/>
            <person name="Bridges M.K."/>
            <person name="Camper G.J."/>
            <person name="Campla C.K."/>
            <person name="Casella L.G."/>
            <person name="Chase E."/>
            <person name="Conrad J.W."/>
            <person name="Cruz M.C."/>
            <person name="Dunlap D.S."/>
            <person name="Duran L."/>
            <person name="Fahsbender E.M."/>
            <person name="Goldsmith D.B."/>
            <person name="Keeley R.F."/>
            <person name="Kondoff M.R."/>
            <person name="Kussy B.I."/>
            <person name="Lane M.K."/>
            <person name="Lawler S."/>
            <person name="Leigh B.A."/>
            <person name="Lewis C."/>
            <person name="Lostal L.M."/>
            <person name="Marking D."/>
            <person name="Mancera P.A."/>
            <person name="McClenthan E.C."/>
            <person name="McIntyre E.A."/>
            <person name="Mine J.A."/>
            <person name="Modi S."/>
            <person name="Moore B.D."/>
            <person name="Morgan W.A."/>
            <person name="Nelson K.M."/>
            <person name="Nguyen K.N."/>
            <person name="Ogburn N."/>
            <person name="Parrino D.G."/>
            <person name="Pedapudi A.D."/>
            <person name="Pelham R.P."/>
            <person name="Preece A.M."/>
            <person name="Rampersad E.A."/>
            <person name="Richardson J.C."/>
            <person name="Rodgers C.M."/>
            <person name="Schaffer B.L."/>
            <person name="Sheridan N.E."/>
            <person name="Solone M.R."/>
            <person name="Staley Z.R."/>
            <person name="Tabuchi M."/>
            <person name="Waide R.J."/>
            <person name="Wanjugi P.W."/>
            <person name="Young S."/>
            <person name="Clum A."/>
            <person name="Daum C."/>
            <person name="Huntemann M."/>
            <person name="Ivanova N."/>
            <person name="Kyrpides N."/>
            <person name="Mikhailova N."/>
            <person name="Palaniappan K."/>
            <person name="Pillay M."/>
            <person name="Reddy T.B.K."/>
            <person name="Shapiro N."/>
            <person name="Stamatis D."/>
            <person name="Varghese N."/>
            <person name="Woyke T."/>
            <person name="Boden R."/>
            <person name="Freyermuth S.K."/>
            <person name="Kerfeld C.A."/>
        </authorList>
    </citation>
    <scope>NUCLEOTIDE SEQUENCE [LARGE SCALE GENOMIC DNA]</scope>
    <source>
        <strain evidence="6 7">JR-2</strain>
    </source>
</reference>
<dbReference type="EMBL" id="CP035033">
    <property type="protein sequence ID" value="QAB15029.1"/>
    <property type="molecule type" value="Genomic_DNA"/>
</dbReference>
<comment type="subcellular location">
    <subcellularLocation>
        <location evidence="1">Endomembrane system</location>
    </subcellularLocation>
</comment>
<protein>
    <submittedName>
        <fullName evidence="6">Nitrate transporter</fullName>
    </submittedName>
</protein>
<dbReference type="PANTHER" id="PTHR30024">
    <property type="entry name" value="ALIPHATIC SULFONATES-BINDING PROTEIN-RELATED"/>
    <property type="match status" value="1"/>
</dbReference>
<dbReference type="RefSeq" id="WP_128384631.1">
    <property type="nucleotide sequence ID" value="NZ_CP035033.1"/>
</dbReference>
<evidence type="ECO:0000256" key="5">
    <source>
        <dbReference type="ARBA" id="ARBA00023136"/>
    </source>
</evidence>
<dbReference type="AlphaFoldDB" id="A0A410H275"/>
<keyword evidence="4" id="KW-0997">Cell inner membrane</keyword>
<dbReference type="KEGG" id="htr:EPV75_04755"/>
<dbReference type="Proteomes" id="UP000285478">
    <property type="component" value="Chromosome"/>
</dbReference>
<dbReference type="CDD" id="cd13553">
    <property type="entry name" value="PBP2_NrtA_CpmA_like"/>
    <property type="match status" value="1"/>
</dbReference>
<dbReference type="Pfam" id="PF13379">
    <property type="entry name" value="NMT1_2"/>
    <property type="match status" value="1"/>
</dbReference>
<name>A0A410H275_9GAMM</name>
<organism evidence="6 7">
    <name type="scientific">Hydrogenovibrio thermophilus</name>
    <dbReference type="NCBI Taxonomy" id="265883"/>
    <lineage>
        <taxon>Bacteria</taxon>
        <taxon>Pseudomonadati</taxon>
        <taxon>Pseudomonadota</taxon>
        <taxon>Gammaproteobacteria</taxon>
        <taxon>Thiotrichales</taxon>
        <taxon>Piscirickettsiaceae</taxon>
        <taxon>Hydrogenovibrio</taxon>
    </lineage>
</organism>
<dbReference type="InterPro" id="IPR044527">
    <property type="entry name" value="NrtA/CpmA_ABC-bd_dom"/>
</dbReference>
<keyword evidence="2" id="KW-0813">Transport</keyword>
<dbReference type="PANTHER" id="PTHR30024:SF43">
    <property type="entry name" value="BLL4572 PROTEIN"/>
    <property type="match status" value="1"/>
</dbReference>
<keyword evidence="5" id="KW-0472">Membrane</keyword>
<accession>A0A410H275</accession>
<proteinExistence type="predicted"/>
<evidence type="ECO:0000313" key="7">
    <source>
        <dbReference type="Proteomes" id="UP000285478"/>
    </source>
</evidence>
<evidence type="ECO:0000313" key="6">
    <source>
        <dbReference type="EMBL" id="QAB15029.1"/>
    </source>
</evidence>
<evidence type="ECO:0000256" key="1">
    <source>
        <dbReference type="ARBA" id="ARBA00004308"/>
    </source>
</evidence>
<dbReference type="GO" id="GO:0012505">
    <property type="term" value="C:endomembrane system"/>
    <property type="evidence" value="ECO:0007669"/>
    <property type="project" value="UniProtKB-SubCell"/>
</dbReference>
<evidence type="ECO:0000256" key="4">
    <source>
        <dbReference type="ARBA" id="ARBA00022519"/>
    </source>
</evidence>
<gene>
    <name evidence="6" type="ORF">EPV75_04755</name>
</gene>
<sequence>MTQINIGFIPLTDSAPLVVAQEQGFFEKEGLDVRLQREVSWSNIRDKLTFGEIEAAQMLAPMLMASTLGVGGLKKPLVTAYSFGLNGNAISVSNALYREMLPYEDKVLAKPELSAQVLKKVIDARQEAGKERLRFAVVFPFSMHHYLLRHWLSSAGISPEQDVQIVVVPPPSVVKAMEEDLIDGYCVGEPWGTHAAMRKAGVTLITGYEIWNNAPEKVLGVTKTWAEANPETHRKLIWALYQASEWIDQPDNKETLVHWLAQPQYVGAPESSLWNCINQEIYHPDDQLRRQVPNFTTPFKYLANFPWQSHADWILQQMQACGQLAEPLDVAAVSESIYWTDLYRDVVGGHGVTLPSVNRKPEGEHCAPWLLEGIQMGEDCFI</sequence>
<evidence type="ECO:0000256" key="3">
    <source>
        <dbReference type="ARBA" id="ARBA00022475"/>
    </source>
</evidence>